<name>A0A1H3XDT2_9BACT</name>
<feature type="transmembrane region" description="Helical" evidence="7">
    <location>
        <begin position="70"/>
        <end position="88"/>
    </location>
</feature>
<dbReference type="InterPro" id="IPR001123">
    <property type="entry name" value="LeuE-type"/>
</dbReference>
<feature type="transmembrane region" description="Helical" evidence="7">
    <location>
        <begin position="6"/>
        <end position="27"/>
    </location>
</feature>
<evidence type="ECO:0000313" key="9">
    <source>
        <dbReference type="Proteomes" id="UP000199409"/>
    </source>
</evidence>
<evidence type="ECO:0000256" key="3">
    <source>
        <dbReference type="ARBA" id="ARBA00022475"/>
    </source>
</evidence>
<dbReference type="PIRSF" id="PIRSF006324">
    <property type="entry name" value="LeuE"/>
    <property type="match status" value="1"/>
</dbReference>
<dbReference type="PANTHER" id="PTHR30086:SF14">
    <property type="entry name" value="HOMOSERINE_HOMOSERINE LACTONE EFFLUX PROTEIN"/>
    <property type="match status" value="1"/>
</dbReference>
<reference evidence="8 9" key="1">
    <citation type="submission" date="2016-10" db="EMBL/GenBank/DDBJ databases">
        <authorList>
            <person name="de Groot N.N."/>
        </authorList>
    </citation>
    <scope>NUCLEOTIDE SEQUENCE [LARGE SCALE GENOMIC DNA]</scope>
    <source>
        <strain evidence="8 9">DSM 7343</strain>
    </source>
</reference>
<keyword evidence="6 7" id="KW-0472">Membrane</keyword>
<dbReference type="AlphaFoldDB" id="A0A1H3XDT2"/>
<comment type="subcellular location">
    <subcellularLocation>
        <location evidence="1">Cell membrane</location>
        <topology evidence="1">Multi-pass membrane protein</topology>
    </subcellularLocation>
</comment>
<dbReference type="GO" id="GO:0005886">
    <property type="term" value="C:plasma membrane"/>
    <property type="evidence" value="ECO:0007669"/>
    <property type="project" value="UniProtKB-SubCell"/>
</dbReference>
<keyword evidence="4 7" id="KW-0812">Transmembrane</keyword>
<dbReference type="PANTHER" id="PTHR30086">
    <property type="entry name" value="ARGININE EXPORTER PROTEIN ARGO"/>
    <property type="match status" value="1"/>
</dbReference>
<dbReference type="Proteomes" id="UP000199409">
    <property type="component" value="Unassembled WGS sequence"/>
</dbReference>
<evidence type="ECO:0000313" key="8">
    <source>
        <dbReference type="EMBL" id="SDZ97565.1"/>
    </source>
</evidence>
<keyword evidence="5 7" id="KW-1133">Transmembrane helix</keyword>
<feature type="transmembrane region" description="Helical" evidence="7">
    <location>
        <begin position="39"/>
        <end position="64"/>
    </location>
</feature>
<dbReference type="OrthoDB" id="9807053at2"/>
<feature type="transmembrane region" description="Helical" evidence="7">
    <location>
        <begin position="119"/>
        <end position="141"/>
    </location>
</feature>
<keyword evidence="9" id="KW-1185">Reference proteome</keyword>
<dbReference type="STRING" id="37625.SAMN05660420_00932"/>
<proteinExistence type="inferred from homology"/>
<dbReference type="Pfam" id="PF01810">
    <property type="entry name" value="LysE"/>
    <property type="match status" value="1"/>
</dbReference>
<evidence type="ECO:0000256" key="6">
    <source>
        <dbReference type="ARBA" id="ARBA00023136"/>
    </source>
</evidence>
<comment type="similarity">
    <text evidence="2">Belongs to the Rht family.</text>
</comment>
<evidence type="ECO:0000256" key="1">
    <source>
        <dbReference type="ARBA" id="ARBA00004651"/>
    </source>
</evidence>
<keyword evidence="3" id="KW-1003">Cell membrane</keyword>
<feature type="transmembrane region" description="Helical" evidence="7">
    <location>
        <begin position="188"/>
        <end position="207"/>
    </location>
</feature>
<gene>
    <name evidence="8" type="ORF">SAMN05660420_00932</name>
</gene>
<dbReference type="GO" id="GO:0042970">
    <property type="term" value="F:homoserine transmembrane transporter activity"/>
    <property type="evidence" value="ECO:0007669"/>
    <property type="project" value="TreeGrafter"/>
</dbReference>
<organism evidence="8 9">
    <name type="scientific">Desulfuromusa kysingii</name>
    <dbReference type="NCBI Taxonomy" id="37625"/>
    <lineage>
        <taxon>Bacteria</taxon>
        <taxon>Pseudomonadati</taxon>
        <taxon>Thermodesulfobacteriota</taxon>
        <taxon>Desulfuromonadia</taxon>
        <taxon>Desulfuromonadales</taxon>
        <taxon>Geopsychrobacteraceae</taxon>
        <taxon>Desulfuromusa</taxon>
    </lineage>
</organism>
<accession>A0A1H3XDT2</accession>
<feature type="transmembrane region" description="Helical" evidence="7">
    <location>
        <begin position="147"/>
        <end position="172"/>
    </location>
</feature>
<evidence type="ECO:0000256" key="5">
    <source>
        <dbReference type="ARBA" id="ARBA00022989"/>
    </source>
</evidence>
<evidence type="ECO:0000256" key="4">
    <source>
        <dbReference type="ARBA" id="ARBA00022692"/>
    </source>
</evidence>
<dbReference type="EMBL" id="FNQN01000002">
    <property type="protein sequence ID" value="SDZ97565.1"/>
    <property type="molecule type" value="Genomic_DNA"/>
</dbReference>
<protein>
    <submittedName>
        <fullName evidence="8">Threonine/homoserine/homoserine lactone efflux protein</fullName>
    </submittedName>
</protein>
<sequence length="210" mass="23085">MTIHAWFMYLILVLVAASTPGPAVLFIMTNSTLHGWKKAIFAALGNISGLLIMGIIAVTGLGALLNTSELVFNLVKYAGAAYLAYLGIKMFCQRGIDFNQVQSCLQPEVKSAKKMFVQALGVALSNPKAIVFLTALLPQFMHVELPILPQFSILIATLMFFSFAFLMFYALLAHKAKFWLMKPRRMKIFGRVSGSIFVGFGALLATSSHR</sequence>
<evidence type="ECO:0000256" key="2">
    <source>
        <dbReference type="ARBA" id="ARBA00007928"/>
    </source>
</evidence>
<dbReference type="RefSeq" id="WP_092345194.1">
    <property type="nucleotide sequence ID" value="NZ_FNQN01000002.1"/>
</dbReference>
<evidence type="ECO:0000256" key="7">
    <source>
        <dbReference type="SAM" id="Phobius"/>
    </source>
</evidence>